<dbReference type="InterPro" id="IPR036291">
    <property type="entry name" value="NAD(P)-bd_dom_sf"/>
</dbReference>
<dbReference type="EMBL" id="VCDI01000006">
    <property type="protein sequence ID" value="TLU71420.1"/>
    <property type="molecule type" value="Genomic_DNA"/>
</dbReference>
<keyword evidence="1" id="KW-0560">Oxidoreductase</keyword>
<evidence type="ECO:0000256" key="3">
    <source>
        <dbReference type="PIRSR" id="PIRSR000103-1"/>
    </source>
</evidence>
<evidence type="ECO:0000259" key="4">
    <source>
        <dbReference type="Pfam" id="PF03446"/>
    </source>
</evidence>
<keyword evidence="7" id="KW-1185">Reference proteome</keyword>
<feature type="domain" description="6-phosphogluconate dehydrogenase NADP-binding" evidence="4">
    <location>
        <begin position="5"/>
        <end position="163"/>
    </location>
</feature>
<evidence type="ECO:0000313" key="6">
    <source>
        <dbReference type="EMBL" id="TLU71420.1"/>
    </source>
</evidence>
<dbReference type="Gene3D" id="3.40.50.720">
    <property type="entry name" value="NAD(P)-binding Rossmann-like Domain"/>
    <property type="match status" value="1"/>
</dbReference>
<proteinExistence type="predicted"/>
<dbReference type="InterPro" id="IPR013328">
    <property type="entry name" value="6PGD_dom2"/>
</dbReference>
<dbReference type="Gene3D" id="1.10.1040.10">
    <property type="entry name" value="N-(1-d-carboxylethyl)-l-norvaline Dehydrogenase, domain 2"/>
    <property type="match status" value="1"/>
</dbReference>
<reference evidence="6 7" key="1">
    <citation type="submission" date="2019-05" db="EMBL/GenBank/DDBJ databases">
        <authorList>
            <person name="Pankratov T."/>
            <person name="Grouzdev D."/>
        </authorList>
    </citation>
    <scope>NUCLEOTIDE SEQUENCE [LARGE SCALE GENOMIC DNA]</scope>
    <source>
        <strain evidence="6 7">KEBCLARHB70R</strain>
    </source>
</reference>
<evidence type="ECO:0000313" key="7">
    <source>
        <dbReference type="Proteomes" id="UP000305654"/>
    </source>
</evidence>
<feature type="active site" evidence="3">
    <location>
        <position position="173"/>
    </location>
</feature>
<gene>
    <name evidence="6" type="ORF">FE263_16065</name>
</gene>
<dbReference type="Proteomes" id="UP000305654">
    <property type="component" value="Unassembled WGS sequence"/>
</dbReference>
<evidence type="ECO:0000256" key="2">
    <source>
        <dbReference type="ARBA" id="ARBA00023027"/>
    </source>
</evidence>
<dbReference type="PIRSF" id="PIRSF000103">
    <property type="entry name" value="HIBADH"/>
    <property type="match status" value="1"/>
</dbReference>
<dbReference type="SUPFAM" id="SSF48179">
    <property type="entry name" value="6-phosphogluconate dehydrogenase C-terminal domain-like"/>
    <property type="match status" value="1"/>
</dbReference>
<dbReference type="SUPFAM" id="SSF51735">
    <property type="entry name" value="NAD(P)-binding Rossmann-fold domains"/>
    <property type="match status" value="1"/>
</dbReference>
<dbReference type="InterPro" id="IPR006115">
    <property type="entry name" value="6PGDH_NADP-bd"/>
</dbReference>
<dbReference type="RefSeq" id="WP_138327058.1">
    <property type="nucleotide sequence ID" value="NZ_VCDI01000006.1"/>
</dbReference>
<dbReference type="AlphaFoldDB" id="A0A5R9J186"/>
<dbReference type="InterPro" id="IPR015815">
    <property type="entry name" value="HIBADH-related"/>
</dbReference>
<evidence type="ECO:0000256" key="1">
    <source>
        <dbReference type="ARBA" id="ARBA00023002"/>
    </source>
</evidence>
<protein>
    <submittedName>
        <fullName evidence="6">NAD(P)-dependent oxidoreductase</fullName>
    </submittedName>
</protein>
<name>A0A5R9J186_9PROT</name>
<organism evidence="6 7">
    <name type="scientific">Lichenicoccus roseus</name>
    <dbReference type="NCBI Taxonomy" id="2683649"/>
    <lineage>
        <taxon>Bacteria</taxon>
        <taxon>Pseudomonadati</taxon>
        <taxon>Pseudomonadota</taxon>
        <taxon>Alphaproteobacteria</taxon>
        <taxon>Acetobacterales</taxon>
        <taxon>Acetobacteraceae</taxon>
        <taxon>Lichenicoccus</taxon>
    </lineage>
</organism>
<evidence type="ECO:0000259" key="5">
    <source>
        <dbReference type="Pfam" id="PF14833"/>
    </source>
</evidence>
<accession>A0A5R9J186</accession>
<comment type="caution">
    <text evidence="6">The sequence shown here is derived from an EMBL/GenBank/DDBJ whole genome shotgun (WGS) entry which is preliminary data.</text>
</comment>
<dbReference type="InterPro" id="IPR029154">
    <property type="entry name" value="HIBADH-like_NADP-bd"/>
</dbReference>
<keyword evidence="2" id="KW-0520">NAD</keyword>
<dbReference type="PANTHER" id="PTHR43060">
    <property type="entry name" value="3-HYDROXYISOBUTYRATE DEHYDROGENASE-LIKE 1, MITOCHONDRIAL-RELATED"/>
    <property type="match status" value="1"/>
</dbReference>
<sequence length="299" mass="31381">MAQGKVGFIGVGLMGHGMAKNIVEKGFELVVLRHRKAEAVEDLKTRGATEATSLRDMAEQCDRIVLCVTGTPQVEALVLGADGLASAGRPLLLIDCSTSEPESTRQLAARLAPQNIRIVDAPLSRSPKEAWEGTLDVMAGGAPADLAEALPLLNCFARRVVETGEVGTGHTLKLLNNSVSLGYAAIYAEALMLGAKSGITPEIIHKVLAGGRMDCPFFQTFFDYVVGGNPEAHRFTMRNALKDMTYMSNVAGALSAANPVGSAVRNSLALAVGRGDGERYLPHLAASIAEANGVSLPGT</sequence>
<dbReference type="Pfam" id="PF14833">
    <property type="entry name" value="NAD_binding_11"/>
    <property type="match status" value="1"/>
</dbReference>
<dbReference type="PANTHER" id="PTHR43060:SF15">
    <property type="entry name" value="3-HYDROXYISOBUTYRATE DEHYDROGENASE-LIKE 1, MITOCHONDRIAL-RELATED"/>
    <property type="match status" value="1"/>
</dbReference>
<dbReference type="Pfam" id="PF03446">
    <property type="entry name" value="NAD_binding_2"/>
    <property type="match status" value="1"/>
</dbReference>
<dbReference type="GO" id="GO:0050661">
    <property type="term" value="F:NADP binding"/>
    <property type="evidence" value="ECO:0007669"/>
    <property type="project" value="InterPro"/>
</dbReference>
<feature type="domain" description="3-hydroxyisobutyrate dehydrogenase-like NAD-binding" evidence="5">
    <location>
        <begin position="167"/>
        <end position="276"/>
    </location>
</feature>
<dbReference type="InterPro" id="IPR008927">
    <property type="entry name" value="6-PGluconate_DH-like_C_sf"/>
</dbReference>
<dbReference type="GO" id="GO:0016491">
    <property type="term" value="F:oxidoreductase activity"/>
    <property type="evidence" value="ECO:0007669"/>
    <property type="project" value="UniProtKB-KW"/>
</dbReference>
<dbReference type="GO" id="GO:0051287">
    <property type="term" value="F:NAD binding"/>
    <property type="evidence" value="ECO:0007669"/>
    <property type="project" value="InterPro"/>
</dbReference>
<dbReference type="OrthoDB" id="9812907at2"/>